<feature type="region of interest" description="Disordered" evidence="1">
    <location>
        <begin position="91"/>
        <end position="115"/>
    </location>
</feature>
<feature type="compositionally biased region" description="Polar residues" evidence="1">
    <location>
        <begin position="102"/>
        <end position="112"/>
    </location>
</feature>
<accession>A0A9W4AY59</accession>
<reference evidence="3 4" key="1">
    <citation type="journal article" date="2019" name="Emerg. Microbes Infect.">
        <title>Comprehensive subspecies identification of 175 nontuberculous mycobacteria species based on 7547 genomic profiles.</title>
        <authorList>
            <person name="Matsumoto Y."/>
            <person name="Kinjo T."/>
            <person name="Motooka D."/>
            <person name="Nabeya D."/>
            <person name="Jung N."/>
            <person name="Uechi K."/>
            <person name="Horii T."/>
            <person name="Iida T."/>
            <person name="Fujita J."/>
            <person name="Nakamura S."/>
        </authorList>
    </citation>
    <scope>NUCLEOTIDE SEQUENCE [LARGE SCALE GENOMIC DNA]</scope>
    <source>
        <strain evidence="3 4">JCM 6399</strain>
    </source>
</reference>
<gene>
    <name evidence="3" type="ORF">MGALJ_04020</name>
</gene>
<keyword evidence="4" id="KW-1185">Reference proteome</keyword>
<keyword evidence="2" id="KW-0472">Membrane</keyword>
<keyword evidence="2" id="KW-0812">Transmembrane</keyword>
<dbReference type="Proteomes" id="UP000465785">
    <property type="component" value="Chromosome"/>
</dbReference>
<evidence type="ECO:0000256" key="1">
    <source>
        <dbReference type="SAM" id="MobiDB-lite"/>
    </source>
</evidence>
<dbReference type="AlphaFoldDB" id="A0A9W4AY59"/>
<feature type="region of interest" description="Disordered" evidence="1">
    <location>
        <begin position="437"/>
        <end position="462"/>
    </location>
</feature>
<feature type="transmembrane region" description="Helical" evidence="2">
    <location>
        <begin position="373"/>
        <end position="397"/>
    </location>
</feature>
<evidence type="ECO:0000313" key="4">
    <source>
        <dbReference type="Proteomes" id="UP000465785"/>
    </source>
</evidence>
<evidence type="ECO:0000313" key="3">
    <source>
        <dbReference type="EMBL" id="BBY90733.1"/>
    </source>
</evidence>
<feature type="region of interest" description="Disordered" evidence="1">
    <location>
        <begin position="45"/>
        <end position="75"/>
    </location>
</feature>
<keyword evidence="2" id="KW-1133">Transmembrane helix</keyword>
<dbReference type="KEGG" id="mgau:MGALJ_04020"/>
<organism evidence="3 4">
    <name type="scientific">Mycobacterium gallinarum</name>
    <dbReference type="NCBI Taxonomy" id="39689"/>
    <lineage>
        <taxon>Bacteria</taxon>
        <taxon>Bacillati</taxon>
        <taxon>Actinomycetota</taxon>
        <taxon>Actinomycetes</taxon>
        <taxon>Mycobacteriales</taxon>
        <taxon>Mycobacteriaceae</taxon>
        <taxon>Mycobacterium</taxon>
    </lineage>
</organism>
<evidence type="ECO:0000256" key="2">
    <source>
        <dbReference type="SAM" id="Phobius"/>
    </source>
</evidence>
<protein>
    <submittedName>
        <fullName evidence="3">Uncharacterized protein</fullName>
    </submittedName>
</protein>
<feature type="compositionally biased region" description="Low complexity" evidence="1">
    <location>
        <begin position="54"/>
        <end position="73"/>
    </location>
</feature>
<sequence>MEVIIVTTHLRNAAGACALSIGLLVCSSGGAIAFADQTDAGGAAAGTPGGTTGDGTTTATSTGPTSTVGSQPTDTDAVEAKVTTVGTETTTTSVTIGNGPTSTIQAQTNTSTKTEEDPDLVTLAVRVLDEVGITPGVILQTPLTQALTPSGVEHRPSSGSDPAAESAKMTEGNEYAAATTGAEEEKTFAFGLTDRELDPISNAVVVPFTNAAVTLARGLGQGIFTLAQLPTSETPLADLIEGVSLMVGGVVGAVVEVAKVPGNLVTLLGVEPGDVQPPLIGASGAVVPTVHTPVDVPLLGPVSQAQLPVATVGAPLFGPAIRAANLGSAPAAGLKSDLTLSGLAPAPSGVSPATKSFLDHVVSSVLVPASLTALAAIAVPGIGGLLIVCAAGIRVGYRQAKAGLALRASGIARFAGPGPMGIVRSGSLIALHTRTARPGAADPTPAVHAKASTGPRLLESVA</sequence>
<proteinExistence type="predicted"/>
<feature type="compositionally biased region" description="Low complexity" evidence="1">
    <location>
        <begin position="91"/>
        <end position="101"/>
    </location>
</feature>
<dbReference type="RefSeq" id="WP_163725347.1">
    <property type="nucleotide sequence ID" value="NZ_AP022601.1"/>
</dbReference>
<name>A0A9W4AY59_9MYCO</name>
<dbReference type="EMBL" id="AP022601">
    <property type="protein sequence ID" value="BBY90733.1"/>
    <property type="molecule type" value="Genomic_DNA"/>
</dbReference>
<feature type="region of interest" description="Disordered" evidence="1">
    <location>
        <begin position="148"/>
        <end position="171"/>
    </location>
</feature>